<dbReference type="InterPro" id="IPR050879">
    <property type="entry name" value="Acyltransferase_3"/>
</dbReference>
<keyword evidence="1" id="KW-0812">Transmembrane</keyword>
<evidence type="ECO:0000259" key="3">
    <source>
        <dbReference type="Pfam" id="PF19040"/>
    </source>
</evidence>
<feature type="domain" description="SGNH" evidence="3">
    <location>
        <begin position="310"/>
        <end position="525"/>
    </location>
</feature>
<reference evidence="4 5" key="1">
    <citation type="submission" date="2021-03" db="EMBL/GenBank/DDBJ databases">
        <authorList>
            <person name="Peeters C."/>
        </authorList>
    </citation>
    <scope>NUCLEOTIDE SEQUENCE [LARGE SCALE GENOMIC DNA]</scope>
    <source>
        <strain evidence="4 5">LMG 26411</strain>
    </source>
</reference>
<gene>
    <name evidence="4" type="ORF">LMG26411_00624</name>
</gene>
<evidence type="ECO:0000313" key="5">
    <source>
        <dbReference type="Proteomes" id="UP000672657"/>
    </source>
</evidence>
<feature type="transmembrane region" description="Helical" evidence="1">
    <location>
        <begin position="76"/>
        <end position="94"/>
    </location>
</feature>
<accession>A0ABM8TAW7</accession>
<name>A0ABM8TAW7_9BURK</name>
<dbReference type="Pfam" id="PF01757">
    <property type="entry name" value="Acyl_transf_3"/>
    <property type="match status" value="1"/>
</dbReference>
<dbReference type="Proteomes" id="UP000672657">
    <property type="component" value="Unassembled WGS sequence"/>
</dbReference>
<keyword evidence="1" id="KW-0472">Membrane</keyword>
<feature type="transmembrane region" description="Helical" evidence="1">
    <location>
        <begin position="224"/>
        <end position="242"/>
    </location>
</feature>
<dbReference type="PANTHER" id="PTHR23028:SF53">
    <property type="entry name" value="ACYL_TRANSF_3 DOMAIN-CONTAINING PROTEIN"/>
    <property type="match status" value="1"/>
</dbReference>
<proteinExistence type="predicted"/>
<protein>
    <recommendedName>
        <fullName evidence="6">Acyltransferase</fullName>
    </recommendedName>
</protein>
<feature type="transmembrane region" description="Helical" evidence="1">
    <location>
        <begin position="12"/>
        <end position="35"/>
    </location>
</feature>
<feature type="domain" description="Acyltransferase 3" evidence="2">
    <location>
        <begin position="27"/>
        <end position="241"/>
    </location>
</feature>
<feature type="transmembrane region" description="Helical" evidence="1">
    <location>
        <begin position="100"/>
        <end position="123"/>
    </location>
</feature>
<feature type="transmembrane region" description="Helical" evidence="1">
    <location>
        <begin position="156"/>
        <end position="178"/>
    </location>
</feature>
<comment type="caution">
    <text evidence="4">The sequence shown here is derived from an EMBL/GenBank/DDBJ whole genome shotgun (WGS) entry which is preliminary data.</text>
</comment>
<organism evidence="4 5">
    <name type="scientific">Cupriavidus numazuensis</name>
    <dbReference type="NCBI Taxonomy" id="221992"/>
    <lineage>
        <taxon>Bacteria</taxon>
        <taxon>Pseudomonadati</taxon>
        <taxon>Pseudomonadota</taxon>
        <taxon>Betaproteobacteria</taxon>
        <taxon>Burkholderiales</taxon>
        <taxon>Burkholderiaceae</taxon>
        <taxon>Cupriavidus</taxon>
    </lineage>
</organism>
<feature type="transmembrane region" description="Helical" evidence="1">
    <location>
        <begin position="130"/>
        <end position="150"/>
    </location>
</feature>
<sequence length="546" mass="59477">MLMGFPSDVARIARTTVAAVMSVSNVAFYMSSGYFDSKAAASPLLHTWSLSVEEQFYVAFPLLMYALRKRTHRSRVAVISGVALASFAWAVWLVDVDASAAFYLVPSRAWELMLGSLLAVGAIPIIRSRWVVELLGVLGLALIAASILLISQKTPFPGLAAVPPCLGAALLIYAGSAFRTRATAILESPIFRFVGLISYSLYLWHWPIWVFFCDAFRIPTIKQRIALLVLCGVVAWLSYLLIEKPFRRSAQGGGNRRPLTFAAIGAASMCAIAISAALVSAARTTLPHSVEATLAYLDYDATKSMRRGECFIDDDAKRPVDLAAGDCLKVSPDKENVLLLGDSHAAHLWGGFSASRPDVNFMQATVPACKPILSASSSHHCNEVMRYVFEKFLPAQRVDVILLSARWGDQDAAGILESVNRLRQYSDRVVVIGPTAEYDQVFPRLLARSIRSGDSGLVARHLRPEQEKMDAKFAVLPLPSGVQYVSAYQALCEGGCVAWAENGVPLLFDDNHLTEAGARLLGDRVLGFITPRMQVRTHDSPADPAS</sequence>
<evidence type="ECO:0000259" key="2">
    <source>
        <dbReference type="Pfam" id="PF01757"/>
    </source>
</evidence>
<dbReference type="EMBL" id="CAJPVI010000002">
    <property type="protein sequence ID" value="CAG2132474.1"/>
    <property type="molecule type" value="Genomic_DNA"/>
</dbReference>
<dbReference type="InterPro" id="IPR002656">
    <property type="entry name" value="Acyl_transf_3_dom"/>
</dbReference>
<dbReference type="Pfam" id="PF19040">
    <property type="entry name" value="SGNH"/>
    <property type="match status" value="1"/>
</dbReference>
<dbReference type="InterPro" id="IPR043968">
    <property type="entry name" value="SGNH"/>
</dbReference>
<feature type="transmembrane region" description="Helical" evidence="1">
    <location>
        <begin position="262"/>
        <end position="282"/>
    </location>
</feature>
<evidence type="ECO:0000313" key="4">
    <source>
        <dbReference type="EMBL" id="CAG2132474.1"/>
    </source>
</evidence>
<keyword evidence="5" id="KW-1185">Reference proteome</keyword>
<evidence type="ECO:0000256" key="1">
    <source>
        <dbReference type="SAM" id="Phobius"/>
    </source>
</evidence>
<evidence type="ECO:0008006" key="6">
    <source>
        <dbReference type="Google" id="ProtNLM"/>
    </source>
</evidence>
<dbReference type="SUPFAM" id="SSF52266">
    <property type="entry name" value="SGNH hydrolase"/>
    <property type="match status" value="1"/>
</dbReference>
<keyword evidence="1" id="KW-1133">Transmembrane helix</keyword>
<feature type="transmembrane region" description="Helical" evidence="1">
    <location>
        <begin position="190"/>
        <end position="212"/>
    </location>
</feature>
<dbReference type="PANTHER" id="PTHR23028">
    <property type="entry name" value="ACETYLTRANSFERASE"/>
    <property type="match status" value="1"/>
</dbReference>